<dbReference type="EMBL" id="JAMQPM010000024">
    <property type="protein sequence ID" value="MCW7528429.1"/>
    <property type="molecule type" value="Genomic_DNA"/>
</dbReference>
<feature type="domain" description="HNH endonuclease 5" evidence="1">
    <location>
        <begin position="3"/>
        <end position="55"/>
    </location>
</feature>
<dbReference type="Proteomes" id="UP001208540">
    <property type="component" value="Unassembled WGS sequence"/>
</dbReference>
<comment type="caution">
    <text evidence="3">The sequence shown here is derived from an EMBL/GenBank/DDBJ whole genome shotgun (WGS) entry which is preliminary data.</text>
</comment>
<organism evidence="3 4">
    <name type="scientific">Leptospira soteropolitanensis</name>
    <dbReference type="NCBI Taxonomy" id="2950025"/>
    <lineage>
        <taxon>Bacteria</taxon>
        <taxon>Pseudomonadati</taxon>
        <taxon>Spirochaetota</taxon>
        <taxon>Spirochaetia</taxon>
        <taxon>Leptospirales</taxon>
        <taxon>Leptospiraceae</taxon>
        <taxon>Leptospira</taxon>
    </lineage>
</organism>
<evidence type="ECO:0000259" key="1">
    <source>
        <dbReference type="Pfam" id="PF14279"/>
    </source>
</evidence>
<dbReference type="AlphaFoldDB" id="A0AAW5VHW1"/>
<sequence>MKCYFCQTEYSFKYFNSEHIIPQALGGNLESRKIICSGCNERYGRTIDIELINNFRLISSTLNVFRARRSNKSIYIKDHNGVEAFRFDPEKGIRRKSKIEKIDENRYIIYGTNSKEIEEESIKLSKRLGRKIKTPPNENFEPTFDREINFSWEFNSGSIEVLRSLYKSALLYYLYKNHNPDLLGRKFAFCDGNSAGNLICPYSETTKILPNFSETEIYHSIILTFSNNLKGVYALITLFSTFSYLAQIAFNYSGESYSQAYKQNVITGKIDDLNIYWEPKQNFKTSSDQNKFIIESHKPLNYLIYKKVTASSLGHPLVSDYFGIKKGTIIEDKHIDIFFNEKYKLLDYGFTKVNINGG</sequence>
<dbReference type="EMBL" id="JAMQPL010000026">
    <property type="protein sequence ID" value="MCW7532293.1"/>
    <property type="molecule type" value="Genomic_DNA"/>
</dbReference>
<evidence type="ECO:0000313" key="2">
    <source>
        <dbReference type="EMBL" id="MCW7528429.1"/>
    </source>
</evidence>
<evidence type="ECO:0000313" key="3">
    <source>
        <dbReference type="EMBL" id="MCW7532293.1"/>
    </source>
</evidence>
<protein>
    <submittedName>
        <fullName evidence="3">HNH endonuclease</fullName>
    </submittedName>
</protein>
<keyword evidence="5" id="KW-1185">Reference proteome</keyword>
<gene>
    <name evidence="2" type="ORF">ND861_18875</name>
    <name evidence="3" type="ORF">ND862_18900</name>
</gene>
<dbReference type="GO" id="GO:0004519">
    <property type="term" value="F:endonuclease activity"/>
    <property type="evidence" value="ECO:0007669"/>
    <property type="project" value="UniProtKB-KW"/>
</dbReference>
<keyword evidence="3" id="KW-0540">Nuclease</keyword>
<dbReference type="RefSeq" id="WP_265353527.1">
    <property type="nucleotide sequence ID" value="NZ_JAMQPL010000026.1"/>
</dbReference>
<proteinExistence type="predicted"/>
<keyword evidence="3" id="KW-0255">Endonuclease</keyword>
<reference evidence="3 5" key="1">
    <citation type="submission" date="2022-06" db="EMBL/GenBank/DDBJ databases">
        <title>Leptospira isolates from biofilms formed at urban environments.</title>
        <authorList>
            <person name="Ribeiro P.S."/>
            <person name="Sousa T."/>
            <person name="Carvalho N."/>
            <person name="Aburjaile F."/>
            <person name="Neves F."/>
            <person name="Oliveira D."/>
            <person name="Blanco L."/>
            <person name="Lima J."/>
            <person name="Costa F."/>
            <person name="Brenig B."/>
            <person name="Soares S."/>
            <person name="Ramos R."/>
            <person name="Goes-Neto A."/>
            <person name="Matiuzzi M."/>
            <person name="Azevedo V."/>
            <person name="Ristow P."/>
        </authorList>
    </citation>
    <scope>NUCLEOTIDE SEQUENCE</scope>
    <source>
        <strain evidence="2 5">VSF19</strain>
        <strain evidence="3">VSF20</strain>
    </source>
</reference>
<dbReference type="Proteomes" id="UP001208912">
    <property type="component" value="Unassembled WGS sequence"/>
</dbReference>
<dbReference type="InterPro" id="IPR029471">
    <property type="entry name" value="HNH_5"/>
</dbReference>
<dbReference type="Pfam" id="PF14279">
    <property type="entry name" value="HNH_5"/>
    <property type="match status" value="1"/>
</dbReference>
<accession>A0AAW5VHW1</accession>
<keyword evidence="3" id="KW-0378">Hydrolase</keyword>
<name>A0AAW5VHW1_9LEPT</name>
<evidence type="ECO:0000313" key="4">
    <source>
        <dbReference type="Proteomes" id="UP001208540"/>
    </source>
</evidence>
<evidence type="ECO:0000313" key="5">
    <source>
        <dbReference type="Proteomes" id="UP001208912"/>
    </source>
</evidence>